<proteinExistence type="predicted"/>
<evidence type="ECO:0000313" key="3">
    <source>
        <dbReference type="Proteomes" id="UP001619887"/>
    </source>
</evidence>
<accession>A0ABD2H4Z1</accession>
<keyword evidence="3" id="KW-1185">Reference proteome</keyword>
<dbReference type="EMBL" id="JBIYXZ010002072">
    <property type="protein sequence ID" value="KAL3061036.1"/>
    <property type="molecule type" value="Genomic_DNA"/>
</dbReference>
<reference evidence="2 3" key="2">
    <citation type="journal article" date="2024" name="G3 (Bethesda)">
        <title>The genome of the cryopelagic Antarctic bald notothen, Trematomus borchgrevinki.</title>
        <authorList>
            <person name="Rayamajhi N."/>
            <person name="Rivera-Colon A.G."/>
            <person name="Minhas B.F."/>
            <person name="Cheng C.C."/>
            <person name="Catchen J.M."/>
        </authorList>
    </citation>
    <scope>NUCLEOTIDE SEQUENCE [LARGE SCALE GENOMIC DNA]</scope>
    <source>
        <strain evidence="2">AGRC-2024</strain>
    </source>
</reference>
<dbReference type="Proteomes" id="UP001619887">
    <property type="component" value="Unassembled WGS sequence"/>
</dbReference>
<name>A0ABD2H4Z1_PAGBO</name>
<evidence type="ECO:0000313" key="2">
    <source>
        <dbReference type="EMBL" id="KAL3061036.1"/>
    </source>
</evidence>
<comment type="caution">
    <text evidence="2">The sequence shown here is derived from an EMBL/GenBank/DDBJ whole genome shotgun (WGS) entry which is preliminary data.</text>
</comment>
<gene>
    <name evidence="2" type="ORF">OYC64_009277</name>
</gene>
<organism evidence="2 3">
    <name type="scientific">Pagothenia borchgrevinki</name>
    <name type="common">Bald rockcod</name>
    <name type="synonym">Trematomus borchgrevinki</name>
    <dbReference type="NCBI Taxonomy" id="8213"/>
    <lineage>
        <taxon>Eukaryota</taxon>
        <taxon>Metazoa</taxon>
        <taxon>Chordata</taxon>
        <taxon>Craniata</taxon>
        <taxon>Vertebrata</taxon>
        <taxon>Euteleostomi</taxon>
        <taxon>Actinopterygii</taxon>
        <taxon>Neopterygii</taxon>
        <taxon>Teleostei</taxon>
        <taxon>Neoteleostei</taxon>
        <taxon>Acanthomorphata</taxon>
        <taxon>Eupercaria</taxon>
        <taxon>Perciformes</taxon>
        <taxon>Notothenioidei</taxon>
        <taxon>Nototheniidae</taxon>
        <taxon>Pagothenia</taxon>
    </lineage>
</organism>
<dbReference type="Pfam" id="PF23748">
    <property type="entry name" value="Beta-prop_LRRK2"/>
    <property type="match status" value="1"/>
</dbReference>
<protein>
    <recommendedName>
        <fullName evidence="1">LRRK2 beta-propeller domain-containing protein</fullName>
    </recommendedName>
</protein>
<evidence type="ECO:0000259" key="1">
    <source>
        <dbReference type="Pfam" id="PF23748"/>
    </source>
</evidence>
<sequence length="136" mass="15311">MTPAVRRPVRWTPPLTRPPPWAQVKALLVQSAATLWIGTRGGHLLLLELCKHQPLQVVGPCCASIRCISSALIETLNWKNVVLVLGRRLPQDTNQFDESVLMVWNSTLPMEVKDLTKHCETREQIAAKMREQLPGD</sequence>
<reference evidence="2 3" key="1">
    <citation type="journal article" date="2022" name="G3 (Bethesda)">
        <title>Evaluating Illumina-, Nanopore-, and PacBio-based genome assembly strategies with the bald notothen, Trematomus borchgrevinki.</title>
        <authorList>
            <person name="Rayamajhi N."/>
            <person name="Cheng C.C."/>
            <person name="Catchen J.M."/>
        </authorList>
    </citation>
    <scope>NUCLEOTIDE SEQUENCE [LARGE SCALE GENOMIC DNA]</scope>
    <source>
        <strain evidence="2">AGRC-2024</strain>
    </source>
</reference>
<dbReference type="AlphaFoldDB" id="A0ABD2H4Z1"/>
<feature type="domain" description="LRRK2 beta-propeller" evidence="1">
    <location>
        <begin position="18"/>
        <end position="104"/>
    </location>
</feature>
<dbReference type="InterPro" id="IPR056602">
    <property type="entry name" value="Beta-prop_LRRK2"/>
</dbReference>